<evidence type="ECO:0000313" key="4">
    <source>
        <dbReference type="EMBL" id="OBT96509.1"/>
    </source>
</evidence>
<evidence type="ECO:0000313" key="5">
    <source>
        <dbReference type="Proteomes" id="UP000091956"/>
    </source>
</evidence>
<accession>A0A1B8GKZ8</accession>
<dbReference type="Proteomes" id="UP000091956">
    <property type="component" value="Unassembled WGS sequence"/>
</dbReference>
<sequence length="348" mass="38873">MGAPLVTVLVIGGTGAQGQPVVKELSADGRYKITVLTRSAQSEPAQELASLPNVTILEGETFDEQTLMKAFKGIDATFVNTNGFAIGEKAEVYWGIRIYEIAYGAGVKHFIWASLAYSSKLAHFNPDFHCGHLDGKGKVTDYLTSQPTDHMAWSVLLSAPYVDTLSQLLRPKPDPNDPSLMVFSAPLGNTAMPLIELGDLGKYAKWMFDHVKRSNGMTLKISTEHIRWADLAKDYTAVTGRKSIYRDVTLDEYFASGAFPDPELKVGHSVTHDDPTLQTYRENFSAFWRLWKSGLDTRDYKIMDEILPGRIRSVKEWMVKTGYTGEPGRVLKDYIDRERKKTGWPLLG</sequence>
<protein>
    <recommendedName>
        <fullName evidence="3">NmrA-like domain-containing protein</fullName>
    </recommendedName>
</protein>
<dbReference type="OrthoDB" id="300709at2759"/>
<dbReference type="AlphaFoldDB" id="A0A1B8GKZ8"/>
<dbReference type="SUPFAM" id="SSF51735">
    <property type="entry name" value="NAD(P)-binding Rossmann-fold domains"/>
    <property type="match status" value="1"/>
</dbReference>
<name>A0A1B8GKZ8_9PEZI</name>
<dbReference type="InterPro" id="IPR036291">
    <property type="entry name" value="NAD(P)-bd_dom_sf"/>
</dbReference>
<dbReference type="Gene3D" id="3.90.25.10">
    <property type="entry name" value="UDP-galactose 4-epimerase, domain 1"/>
    <property type="match status" value="1"/>
</dbReference>
<dbReference type="InterPro" id="IPR008030">
    <property type="entry name" value="NmrA-like"/>
</dbReference>
<dbReference type="InterPro" id="IPR051164">
    <property type="entry name" value="NmrA-like_oxidored"/>
</dbReference>
<reference evidence="5" key="2">
    <citation type="journal article" date="2018" name="Nat. Commun.">
        <title>Extreme sensitivity to ultraviolet light in the fungal pathogen causing white-nose syndrome of bats.</title>
        <authorList>
            <person name="Palmer J.M."/>
            <person name="Drees K.P."/>
            <person name="Foster J.T."/>
            <person name="Lindner D.L."/>
        </authorList>
    </citation>
    <scope>NUCLEOTIDE SEQUENCE [LARGE SCALE GENOMIC DNA]</scope>
    <source>
        <strain evidence="5">UAMH 10579</strain>
    </source>
</reference>
<comment type="similarity">
    <text evidence="1">Belongs to the NmrA-type oxidoreductase family.</text>
</comment>
<keyword evidence="5" id="KW-1185">Reference proteome</keyword>
<dbReference type="RefSeq" id="XP_018130242.1">
    <property type="nucleotide sequence ID" value="XM_018274836.2"/>
</dbReference>
<reference evidence="4 5" key="1">
    <citation type="submission" date="2016-03" db="EMBL/GenBank/DDBJ databases">
        <title>Comparative genomics of Pseudogymnoascus destructans, the fungus causing white-nose syndrome of bats.</title>
        <authorList>
            <person name="Palmer J.M."/>
            <person name="Drees K.P."/>
            <person name="Foster J.T."/>
            <person name="Lindner D.L."/>
        </authorList>
    </citation>
    <scope>NUCLEOTIDE SEQUENCE [LARGE SCALE GENOMIC DNA]</scope>
    <source>
        <strain evidence="4 5">UAMH 10579</strain>
    </source>
</reference>
<keyword evidence="2" id="KW-0521">NADP</keyword>
<evidence type="ECO:0000256" key="2">
    <source>
        <dbReference type="ARBA" id="ARBA00022857"/>
    </source>
</evidence>
<feature type="domain" description="NmrA-like" evidence="3">
    <location>
        <begin position="7"/>
        <end position="256"/>
    </location>
</feature>
<dbReference type="GO" id="GO:0005634">
    <property type="term" value="C:nucleus"/>
    <property type="evidence" value="ECO:0007669"/>
    <property type="project" value="TreeGrafter"/>
</dbReference>
<evidence type="ECO:0000259" key="3">
    <source>
        <dbReference type="Pfam" id="PF05368"/>
    </source>
</evidence>
<dbReference type="Pfam" id="PF05368">
    <property type="entry name" value="NmrA"/>
    <property type="match status" value="1"/>
</dbReference>
<dbReference type="GeneID" id="28838758"/>
<dbReference type="STRING" id="342668.A0A1B8GKZ8"/>
<dbReference type="PANTHER" id="PTHR42748">
    <property type="entry name" value="NITROGEN METABOLITE REPRESSION PROTEIN NMRA FAMILY MEMBER"/>
    <property type="match status" value="1"/>
</dbReference>
<organism evidence="4 5">
    <name type="scientific">Pseudogymnoascus verrucosus</name>
    <dbReference type="NCBI Taxonomy" id="342668"/>
    <lineage>
        <taxon>Eukaryota</taxon>
        <taxon>Fungi</taxon>
        <taxon>Dikarya</taxon>
        <taxon>Ascomycota</taxon>
        <taxon>Pezizomycotina</taxon>
        <taxon>Leotiomycetes</taxon>
        <taxon>Thelebolales</taxon>
        <taxon>Thelebolaceae</taxon>
        <taxon>Pseudogymnoascus</taxon>
    </lineage>
</organism>
<dbReference type="Gene3D" id="3.40.50.720">
    <property type="entry name" value="NAD(P)-binding Rossmann-like Domain"/>
    <property type="match status" value="1"/>
</dbReference>
<dbReference type="PANTHER" id="PTHR42748:SF14">
    <property type="entry name" value="SNOAL-LIKE DOMAIN-CONTAINING PROTEIN"/>
    <property type="match status" value="1"/>
</dbReference>
<gene>
    <name evidence="4" type="ORF">VE01_05372</name>
</gene>
<proteinExistence type="inferred from homology"/>
<dbReference type="EMBL" id="KV460227">
    <property type="protein sequence ID" value="OBT96509.1"/>
    <property type="molecule type" value="Genomic_DNA"/>
</dbReference>
<evidence type="ECO:0000256" key="1">
    <source>
        <dbReference type="ARBA" id="ARBA00006328"/>
    </source>
</evidence>